<dbReference type="Proteomes" id="UP001157418">
    <property type="component" value="Unassembled WGS sequence"/>
</dbReference>
<gene>
    <name evidence="1" type="ORF">LVIROSA_LOCUS36127</name>
</gene>
<evidence type="ECO:0000313" key="1">
    <source>
        <dbReference type="EMBL" id="CAH1450717.1"/>
    </source>
</evidence>
<evidence type="ECO:0000313" key="2">
    <source>
        <dbReference type="Proteomes" id="UP001157418"/>
    </source>
</evidence>
<name>A0AAU9PKR7_9ASTR</name>
<sequence>MVNGVVNEEVKHIFEMFVLGKTGKVGYPEAERCRLSVGHPETLTTGPDIVAAIRSMSLELFGITVHGGNVHRNHCSRDTVHNPRFCYQDVHGKPQNHNRQSGGRCG</sequence>
<comment type="caution">
    <text evidence="1">The sequence shown here is derived from an EMBL/GenBank/DDBJ whole genome shotgun (WGS) entry which is preliminary data.</text>
</comment>
<accession>A0AAU9PKR7</accession>
<reference evidence="1 2" key="1">
    <citation type="submission" date="2022-01" db="EMBL/GenBank/DDBJ databases">
        <authorList>
            <person name="Xiong W."/>
            <person name="Schranz E."/>
        </authorList>
    </citation>
    <scope>NUCLEOTIDE SEQUENCE [LARGE SCALE GENOMIC DNA]</scope>
</reference>
<dbReference type="EMBL" id="CAKMRJ010005634">
    <property type="protein sequence ID" value="CAH1450717.1"/>
    <property type="molecule type" value="Genomic_DNA"/>
</dbReference>
<protein>
    <submittedName>
        <fullName evidence="1">Uncharacterized protein</fullName>
    </submittedName>
</protein>
<proteinExistence type="predicted"/>
<organism evidence="1 2">
    <name type="scientific">Lactuca virosa</name>
    <dbReference type="NCBI Taxonomy" id="75947"/>
    <lineage>
        <taxon>Eukaryota</taxon>
        <taxon>Viridiplantae</taxon>
        <taxon>Streptophyta</taxon>
        <taxon>Embryophyta</taxon>
        <taxon>Tracheophyta</taxon>
        <taxon>Spermatophyta</taxon>
        <taxon>Magnoliopsida</taxon>
        <taxon>eudicotyledons</taxon>
        <taxon>Gunneridae</taxon>
        <taxon>Pentapetalae</taxon>
        <taxon>asterids</taxon>
        <taxon>campanulids</taxon>
        <taxon>Asterales</taxon>
        <taxon>Asteraceae</taxon>
        <taxon>Cichorioideae</taxon>
        <taxon>Cichorieae</taxon>
        <taxon>Lactucinae</taxon>
        <taxon>Lactuca</taxon>
    </lineage>
</organism>
<dbReference type="AlphaFoldDB" id="A0AAU9PKR7"/>
<keyword evidence="2" id="KW-1185">Reference proteome</keyword>